<dbReference type="SUPFAM" id="SSF48452">
    <property type="entry name" value="TPR-like"/>
    <property type="match status" value="1"/>
</dbReference>
<dbReference type="Proteomes" id="UP001518990">
    <property type="component" value="Unassembled WGS sequence"/>
</dbReference>
<dbReference type="Gene3D" id="1.25.40.10">
    <property type="entry name" value="Tetratricopeptide repeat domain"/>
    <property type="match status" value="1"/>
</dbReference>
<name>A0ABS3KBV5_9PROT</name>
<dbReference type="SMART" id="SM00028">
    <property type="entry name" value="TPR"/>
    <property type="match status" value="2"/>
</dbReference>
<reference evidence="3 4" key="1">
    <citation type="submission" date="2020-09" db="EMBL/GenBank/DDBJ databases">
        <title>Roseomonas.</title>
        <authorList>
            <person name="Zhu W."/>
        </authorList>
    </citation>
    <scope>NUCLEOTIDE SEQUENCE [LARGE SCALE GENOMIC DNA]</scope>
    <source>
        <strain evidence="3 4">1311</strain>
    </source>
</reference>
<comment type="caution">
    <text evidence="3">The sequence shown here is derived from an EMBL/GenBank/DDBJ whole genome shotgun (WGS) entry which is preliminary data.</text>
</comment>
<dbReference type="PANTHER" id="PTHR46401">
    <property type="entry name" value="GLYCOSYLTRANSFERASE WBBK-RELATED"/>
    <property type="match status" value="1"/>
</dbReference>
<dbReference type="InterPro" id="IPR011990">
    <property type="entry name" value="TPR-like_helical_dom_sf"/>
</dbReference>
<dbReference type="CDD" id="cd03809">
    <property type="entry name" value="GT4_MtfB-like"/>
    <property type="match status" value="1"/>
</dbReference>
<evidence type="ECO:0000313" key="3">
    <source>
        <dbReference type="EMBL" id="MBO1074950.1"/>
    </source>
</evidence>
<dbReference type="InterPro" id="IPR001296">
    <property type="entry name" value="Glyco_trans_1"/>
</dbReference>
<keyword evidence="4" id="KW-1185">Reference proteome</keyword>
<feature type="domain" description="Glycosyl transferase family 1" evidence="2">
    <location>
        <begin position="351"/>
        <end position="507"/>
    </location>
</feature>
<dbReference type="SUPFAM" id="SSF53756">
    <property type="entry name" value="UDP-Glycosyltransferase/glycogen phosphorylase"/>
    <property type="match status" value="1"/>
</dbReference>
<evidence type="ECO:0000313" key="4">
    <source>
        <dbReference type="Proteomes" id="UP001518990"/>
    </source>
</evidence>
<sequence>MVAQASSEAARLRQQADRLREARDWRAAAEAYGALSRLLPDDVPTLLRQAQCLLGAGALADALDLYHAAAALRPRDAALARQIGHAALLLGRGAQAEAALAHAVALAPGDEEIWQAWLAALPCAAGPPPAAGVVLDLSDLATWIRKGRRAPSGIQRVQLEIASAALARPEPPVLCAMPAAGGGWRRWPAALFHRIDHLMRADADPVDPSWRDATALLADALEEKPLDFAQGAVLVPLGGSWEPADHLACLRQARARWGLRQVPLLHDCAPLVVPEHCTAATARGYARWFSSLALHADGLLTVSRATREEFRRWHAALLPELPIPAQAVVRLDATPRPPPAGAAVSGLPRALRHGRPYVLFVATLEGRKNHLMVFQAWLTLLRKLGPAAVPDLVCVGRPGWRAEAALELLENAAELRGRVHLLRNIGDPLLAALYRGCLFTLYNSHHEGWGLPVTESLAAGRPVLAPAHSALLEAGRDGAIFFESGSEPDLVAKLEALITDPAARAAAEAAIAAAPPRPGWDAVAGEVLGEAARLAREAAPLPPLPIRAGERLPVRLLETGRPEAAMAVAEAARAGQAWHPLEEWGVWTRPGSALLRLPLPPALHGPLRLELELRAPARDQVVALRCRRGEAAFGAVTEMVLPAGGQQAAALEVPAGEGAVEVVLESASTATLPDGRRIGVGLLALSVARADSVADRLAVLEARHFRIPRPVRA</sequence>
<dbReference type="Pfam" id="PF00534">
    <property type="entry name" value="Glycos_transf_1"/>
    <property type="match status" value="1"/>
</dbReference>
<accession>A0ABS3KBV5</accession>
<dbReference type="InterPro" id="IPR019734">
    <property type="entry name" value="TPR_rpt"/>
</dbReference>
<organism evidence="3 4">
    <name type="scientific">Roseomonas marmotae</name>
    <dbReference type="NCBI Taxonomy" id="2768161"/>
    <lineage>
        <taxon>Bacteria</taxon>
        <taxon>Pseudomonadati</taxon>
        <taxon>Pseudomonadota</taxon>
        <taxon>Alphaproteobacteria</taxon>
        <taxon>Acetobacterales</taxon>
        <taxon>Roseomonadaceae</taxon>
        <taxon>Roseomonas</taxon>
    </lineage>
</organism>
<dbReference type="Gene3D" id="3.40.50.2000">
    <property type="entry name" value="Glycogen Phosphorylase B"/>
    <property type="match status" value="1"/>
</dbReference>
<dbReference type="EMBL" id="JACTNF010000009">
    <property type="protein sequence ID" value="MBO1074950.1"/>
    <property type="molecule type" value="Genomic_DNA"/>
</dbReference>
<evidence type="ECO:0000259" key="2">
    <source>
        <dbReference type="Pfam" id="PF00534"/>
    </source>
</evidence>
<gene>
    <name evidence="3" type="ORF">IAI60_10050</name>
</gene>
<proteinExistence type="predicted"/>
<dbReference type="RefSeq" id="WP_207446859.1">
    <property type="nucleotide sequence ID" value="NZ_CP061091.1"/>
</dbReference>
<keyword evidence="1" id="KW-0808">Transferase</keyword>
<protein>
    <submittedName>
        <fullName evidence="3">Glycosyltransferase</fullName>
    </submittedName>
</protein>
<evidence type="ECO:0000256" key="1">
    <source>
        <dbReference type="ARBA" id="ARBA00022679"/>
    </source>
</evidence>
<dbReference type="PANTHER" id="PTHR46401:SF2">
    <property type="entry name" value="GLYCOSYLTRANSFERASE WBBK-RELATED"/>
    <property type="match status" value="1"/>
</dbReference>